<comment type="similarity">
    <text evidence="2 6">Belongs to the 4-toluene sulfonate uptake permease (TSUP) (TC 2.A.102) family.</text>
</comment>
<dbReference type="InterPro" id="IPR002781">
    <property type="entry name" value="TM_pro_TauE-like"/>
</dbReference>
<feature type="transmembrane region" description="Helical" evidence="6">
    <location>
        <begin position="101"/>
        <end position="119"/>
    </location>
</feature>
<sequence>MSVEQSILSVISGGIVGLILGLLGGGGSILAVPLLLYLVRLRNPHVVIGTSALAVSVNAFFNLFTHAREGHVRWKPALGFSIPGIVGAFVGSELGKRLHGATLLFLFAILMLVIAGLMLRRAGGQRPAAHPEVSRVSQEAGDTAAAVQPASRVQWPKVIGAGFLVGALSGFFGIGGGFLIVPALVFAVDLSFIEAIGSSLLAVGLFGLTTAVTYSLAGLINWLAFVEFIAGGAIGGILGTRLATRLSQRRAALNYIFSGVIVLVAIYMLYKNALALHL</sequence>
<evidence type="ECO:0000256" key="4">
    <source>
        <dbReference type="ARBA" id="ARBA00022989"/>
    </source>
</evidence>
<feature type="transmembrane region" description="Helical" evidence="6">
    <location>
        <begin position="46"/>
        <end position="65"/>
    </location>
</feature>
<accession>A0A7Y0Q1Y4</accession>
<dbReference type="GO" id="GO:0005886">
    <property type="term" value="C:plasma membrane"/>
    <property type="evidence" value="ECO:0007669"/>
    <property type="project" value="UniProtKB-SubCell"/>
</dbReference>
<evidence type="ECO:0000256" key="3">
    <source>
        <dbReference type="ARBA" id="ARBA00022692"/>
    </source>
</evidence>
<keyword evidence="8" id="KW-1185">Reference proteome</keyword>
<dbReference type="Pfam" id="PF01925">
    <property type="entry name" value="TauE"/>
    <property type="match status" value="1"/>
</dbReference>
<feature type="transmembrane region" description="Helical" evidence="6">
    <location>
        <begin position="158"/>
        <end position="188"/>
    </location>
</feature>
<comment type="subcellular location">
    <subcellularLocation>
        <location evidence="6">Cell membrane</location>
        <topology evidence="6">Multi-pass membrane protein</topology>
    </subcellularLocation>
    <subcellularLocation>
        <location evidence="1">Membrane</location>
        <topology evidence="1">Multi-pass membrane protein</topology>
    </subcellularLocation>
</comment>
<organism evidence="7 8">
    <name type="scientific">Sulfobacillus harzensis</name>
    <dbReference type="NCBI Taxonomy" id="2729629"/>
    <lineage>
        <taxon>Bacteria</taxon>
        <taxon>Bacillati</taxon>
        <taxon>Bacillota</taxon>
        <taxon>Clostridia</taxon>
        <taxon>Eubacteriales</taxon>
        <taxon>Clostridiales Family XVII. Incertae Sedis</taxon>
        <taxon>Sulfobacillus</taxon>
    </lineage>
</organism>
<feature type="transmembrane region" description="Helical" evidence="6">
    <location>
        <begin position="195"/>
        <end position="216"/>
    </location>
</feature>
<dbReference type="RefSeq" id="WP_169097787.1">
    <property type="nucleotide sequence ID" value="NZ_JABBVZ010000014.1"/>
</dbReference>
<evidence type="ECO:0000256" key="6">
    <source>
        <dbReference type="RuleBase" id="RU363041"/>
    </source>
</evidence>
<name>A0A7Y0Q1Y4_9FIRM</name>
<evidence type="ECO:0000256" key="5">
    <source>
        <dbReference type="ARBA" id="ARBA00023136"/>
    </source>
</evidence>
<keyword evidence="6" id="KW-1003">Cell membrane</keyword>
<keyword evidence="4 6" id="KW-1133">Transmembrane helix</keyword>
<evidence type="ECO:0000256" key="1">
    <source>
        <dbReference type="ARBA" id="ARBA00004141"/>
    </source>
</evidence>
<feature type="transmembrane region" description="Helical" evidence="6">
    <location>
        <begin position="222"/>
        <end position="240"/>
    </location>
</feature>
<dbReference type="InterPro" id="IPR051598">
    <property type="entry name" value="TSUP/Inactive_protease-like"/>
</dbReference>
<protein>
    <recommendedName>
        <fullName evidence="6">Probable membrane transporter protein</fullName>
    </recommendedName>
</protein>
<dbReference type="Proteomes" id="UP000533476">
    <property type="component" value="Unassembled WGS sequence"/>
</dbReference>
<evidence type="ECO:0000256" key="2">
    <source>
        <dbReference type="ARBA" id="ARBA00009142"/>
    </source>
</evidence>
<dbReference type="PANTHER" id="PTHR43701">
    <property type="entry name" value="MEMBRANE TRANSPORTER PROTEIN MJ0441-RELATED"/>
    <property type="match status" value="1"/>
</dbReference>
<feature type="transmembrane region" description="Helical" evidence="6">
    <location>
        <begin position="6"/>
        <end position="39"/>
    </location>
</feature>
<gene>
    <name evidence="7" type="ORF">HIJ39_06145</name>
</gene>
<keyword evidence="5 6" id="KW-0472">Membrane</keyword>
<evidence type="ECO:0000313" key="8">
    <source>
        <dbReference type="Proteomes" id="UP000533476"/>
    </source>
</evidence>
<reference evidence="7 8" key="1">
    <citation type="submission" date="2020-04" db="EMBL/GenBank/DDBJ databases">
        <authorList>
            <person name="Zhang R."/>
            <person name="Schippers A."/>
        </authorList>
    </citation>
    <scope>NUCLEOTIDE SEQUENCE [LARGE SCALE GENOMIC DNA]</scope>
    <source>
        <strain evidence="7 8">DSM 109850</strain>
    </source>
</reference>
<evidence type="ECO:0000313" key="7">
    <source>
        <dbReference type="EMBL" id="NMP21932.1"/>
    </source>
</evidence>
<comment type="caution">
    <text evidence="7">The sequence shown here is derived from an EMBL/GenBank/DDBJ whole genome shotgun (WGS) entry which is preliminary data.</text>
</comment>
<keyword evidence="3 6" id="KW-0812">Transmembrane</keyword>
<dbReference type="PANTHER" id="PTHR43701:SF2">
    <property type="entry name" value="MEMBRANE TRANSPORTER PROTEIN YJNA-RELATED"/>
    <property type="match status" value="1"/>
</dbReference>
<dbReference type="AlphaFoldDB" id="A0A7Y0Q1Y4"/>
<dbReference type="EMBL" id="JABBVZ010000014">
    <property type="protein sequence ID" value="NMP21932.1"/>
    <property type="molecule type" value="Genomic_DNA"/>
</dbReference>
<proteinExistence type="inferred from homology"/>
<feature type="transmembrane region" description="Helical" evidence="6">
    <location>
        <begin position="252"/>
        <end position="270"/>
    </location>
</feature>
<feature type="transmembrane region" description="Helical" evidence="6">
    <location>
        <begin position="77"/>
        <end position="94"/>
    </location>
</feature>